<comment type="caution">
    <text evidence="1">The sequence shown here is derived from an EMBL/GenBank/DDBJ whole genome shotgun (WGS) entry which is preliminary data.</text>
</comment>
<dbReference type="OrthoDB" id="8121857at2759"/>
<name>A0A8S9XYR9_APOLU</name>
<proteinExistence type="predicted"/>
<protein>
    <submittedName>
        <fullName evidence="1">Uncharacterized protein</fullName>
    </submittedName>
</protein>
<reference evidence="1" key="1">
    <citation type="journal article" date="2021" name="Mol. Ecol. Resour.">
        <title>Apolygus lucorum genome provides insights into omnivorousness and mesophyll feeding.</title>
        <authorList>
            <person name="Liu Y."/>
            <person name="Liu H."/>
            <person name="Wang H."/>
            <person name="Huang T."/>
            <person name="Liu B."/>
            <person name="Yang B."/>
            <person name="Yin L."/>
            <person name="Li B."/>
            <person name="Zhang Y."/>
            <person name="Zhang S."/>
            <person name="Jiang F."/>
            <person name="Zhang X."/>
            <person name="Ren Y."/>
            <person name="Wang B."/>
            <person name="Wang S."/>
            <person name="Lu Y."/>
            <person name="Wu K."/>
            <person name="Fan W."/>
            <person name="Wang G."/>
        </authorList>
    </citation>
    <scope>NUCLEOTIDE SEQUENCE</scope>
    <source>
        <strain evidence="1">12Hb</strain>
    </source>
</reference>
<evidence type="ECO:0000313" key="1">
    <source>
        <dbReference type="EMBL" id="KAF6212765.1"/>
    </source>
</evidence>
<dbReference type="AlphaFoldDB" id="A0A8S9XYR9"/>
<organism evidence="1 2">
    <name type="scientific">Apolygus lucorum</name>
    <name type="common">Small green plant bug</name>
    <name type="synonym">Lygocoris lucorum</name>
    <dbReference type="NCBI Taxonomy" id="248454"/>
    <lineage>
        <taxon>Eukaryota</taxon>
        <taxon>Metazoa</taxon>
        <taxon>Ecdysozoa</taxon>
        <taxon>Arthropoda</taxon>
        <taxon>Hexapoda</taxon>
        <taxon>Insecta</taxon>
        <taxon>Pterygota</taxon>
        <taxon>Neoptera</taxon>
        <taxon>Paraneoptera</taxon>
        <taxon>Hemiptera</taxon>
        <taxon>Heteroptera</taxon>
        <taxon>Panheteroptera</taxon>
        <taxon>Cimicomorpha</taxon>
        <taxon>Miridae</taxon>
        <taxon>Mirini</taxon>
        <taxon>Apolygus</taxon>
    </lineage>
</organism>
<evidence type="ECO:0000313" key="2">
    <source>
        <dbReference type="Proteomes" id="UP000466442"/>
    </source>
</evidence>
<keyword evidence="2" id="KW-1185">Reference proteome</keyword>
<gene>
    <name evidence="1" type="ORF">GE061_010474</name>
</gene>
<dbReference type="Proteomes" id="UP000466442">
    <property type="component" value="Unassembled WGS sequence"/>
</dbReference>
<accession>A0A8S9XYR9</accession>
<sequence length="85" mass="9209">MSDSACASPAKSFYSDSACASPARSVHYDSLDSGSECDNINLATEVPGDPDQTILAGYLKFRDYKRIDNDGCRLMKPLNQSLEAI</sequence>
<dbReference type="EMBL" id="WIXP02000003">
    <property type="protein sequence ID" value="KAF6212765.1"/>
    <property type="molecule type" value="Genomic_DNA"/>
</dbReference>